<gene>
    <name evidence="2" type="ORF">G5C33_03830</name>
</gene>
<dbReference type="Gene3D" id="3.20.20.450">
    <property type="entry name" value="EAL domain"/>
    <property type="match status" value="1"/>
</dbReference>
<dbReference type="PROSITE" id="PS50883">
    <property type="entry name" value="EAL"/>
    <property type="match status" value="1"/>
</dbReference>
<name>A0A6G6YA08_9SPHN</name>
<dbReference type="InterPro" id="IPR050706">
    <property type="entry name" value="Cyclic-di-GMP_PDE-like"/>
</dbReference>
<dbReference type="PANTHER" id="PTHR33121:SF15">
    <property type="entry name" value="BLUE LIGHT- AND TEMPERATURE-REGULATED ANTIREPRESSOR BLUF"/>
    <property type="match status" value="1"/>
</dbReference>
<dbReference type="PANTHER" id="PTHR33121">
    <property type="entry name" value="CYCLIC DI-GMP PHOSPHODIESTERASE PDEF"/>
    <property type="match status" value="1"/>
</dbReference>
<dbReference type="InterPro" id="IPR001633">
    <property type="entry name" value="EAL_dom"/>
</dbReference>
<reference evidence="2 3" key="1">
    <citation type="submission" date="2020-02" db="EMBL/GenBank/DDBJ databases">
        <authorList>
            <person name="Zheng R.K."/>
            <person name="Sun C.M."/>
        </authorList>
    </citation>
    <scope>NUCLEOTIDE SEQUENCE [LARGE SCALE GENOMIC DNA]</scope>
    <source>
        <strain evidence="3">zrk23</strain>
    </source>
</reference>
<dbReference type="EMBL" id="CP049109">
    <property type="protein sequence ID" value="QIG81774.1"/>
    <property type="molecule type" value="Genomic_DNA"/>
</dbReference>
<proteinExistence type="predicted"/>
<dbReference type="AlphaFoldDB" id="A0A6G6YA08"/>
<dbReference type="Proteomes" id="UP000501568">
    <property type="component" value="Chromosome"/>
</dbReference>
<dbReference type="KEGG" id="spzr:G5C33_03830"/>
<evidence type="ECO:0000313" key="3">
    <source>
        <dbReference type="Proteomes" id="UP000501568"/>
    </source>
</evidence>
<evidence type="ECO:0000259" key="1">
    <source>
        <dbReference type="PROSITE" id="PS50883"/>
    </source>
</evidence>
<feature type="domain" description="EAL" evidence="1">
    <location>
        <begin position="1"/>
        <end position="228"/>
    </location>
</feature>
<dbReference type="GO" id="GO:0071111">
    <property type="term" value="F:cyclic-guanylate-specific phosphodiesterase activity"/>
    <property type="evidence" value="ECO:0007669"/>
    <property type="project" value="InterPro"/>
</dbReference>
<dbReference type="SMART" id="SM00052">
    <property type="entry name" value="EAL"/>
    <property type="match status" value="1"/>
</dbReference>
<evidence type="ECO:0000313" key="2">
    <source>
        <dbReference type="EMBL" id="QIG81774.1"/>
    </source>
</evidence>
<dbReference type="Pfam" id="PF00563">
    <property type="entry name" value="EAL"/>
    <property type="match status" value="1"/>
</dbReference>
<accession>A0A6G6YA08</accession>
<sequence length="228" mass="24916">MAFQPIVDVVGGGIFAYEALVRGPTGEGAEAILAAVTPEQRYAFDQKCRVTAIREAVKAGIGATSARLAINFMPDVISDPMADSEATLEAAKETGLPPERLIFEFSGLDRLDSSRMADTISAYRRMGMMTSFDDFDSHADGLGLLGRFTPDMIKLNPQLVRNLSSSWSRRLIVEKIATVTHRLGIRLVAEGVENRSDSDKLRSLGIRYQQGYHIARPAVGRLPRPFSG</sequence>
<dbReference type="SUPFAM" id="SSF141868">
    <property type="entry name" value="EAL domain-like"/>
    <property type="match status" value="1"/>
</dbReference>
<protein>
    <submittedName>
        <fullName evidence="2">EAL domain-containing protein</fullName>
    </submittedName>
</protein>
<keyword evidence="3" id="KW-1185">Reference proteome</keyword>
<dbReference type="InterPro" id="IPR035919">
    <property type="entry name" value="EAL_sf"/>
</dbReference>
<organism evidence="2 3">
    <name type="scientific">Stakelama tenebrarum</name>
    <dbReference type="NCBI Taxonomy" id="2711215"/>
    <lineage>
        <taxon>Bacteria</taxon>
        <taxon>Pseudomonadati</taxon>
        <taxon>Pseudomonadota</taxon>
        <taxon>Alphaproteobacteria</taxon>
        <taxon>Sphingomonadales</taxon>
        <taxon>Sphingomonadaceae</taxon>
        <taxon>Stakelama</taxon>
    </lineage>
</organism>
<dbReference type="CDD" id="cd01948">
    <property type="entry name" value="EAL"/>
    <property type="match status" value="1"/>
</dbReference>